<gene>
    <name evidence="1" type="ORF">PS9374_02362</name>
</gene>
<sequence>MADINLHPGEIPLDDPQINDAMEIYDSLNPREQREIFRSLYCAVTAFNRTGDVDHLTRFANSVDMTLLLHGDPVTRQEILQAPTGPSAAEDLMDVSDLVKRLRE</sequence>
<dbReference type="STRING" id="161355.PS9374_02362"/>
<dbReference type="OrthoDB" id="3536368at2"/>
<comment type="caution">
    <text evidence="1">The sequence shown here is derived from an EMBL/GenBank/DDBJ whole genome shotgun (WGS) entry which is preliminary data.</text>
</comment>
<reference evidence="2" key="2">
    <citation type="submission" date="2016-04" db="EMBL/GenBank/DDBJ databases">
        <title>Planomonospora sphaerica JCM9374 whole genome shotgun sequence.</title>
        <authorList>
            <person name="Suzuki T."/>
            <person name="Dohra H."/>
            <person name="Kodani S."/>
        </authorList>
    </citation>
    <scope>NUCLEOTIDE SEQUENCE [LARGE SCALE GENOMIC DNA]</scope>
    <source>
        <strain evidence="2">JCM 9374</strain>
    </source>
</reference>
<dbReference type="AlphaFoldDB" id="A0A171CHL5"/>
<dbReference type="Proteomes" id="UP000077701">
    <property type="component" value="Unassembled WGS sequence"/>
</dbReference>
<evidence type="ECO:0000313" key="2">
    <source>
        <dbReference type="Proteomes" id="UP000077701"/>
    </source>
</evidence>
<accession>A0A171CHL5</accession>
<evidence type="ECO:0000313" key="1">
    <source>
        <dbReference type="EMBL" id="GAT66712.1"/>
    </source>
</evidence>
<dbReference type="EMBL" id="BDCX01000005">
    <property type="protein sequence ID" value="GAT66712.1"/>
    <property type="molecule type" value="Genomic_DNA"/>
</dbReference>
<name>A0A171CHL5_9ACTN</name>
<organism evidence="1 2">
    <name type="scientific">Planomonospora sphaerica</name>
    <dbReference type="NCBI Taxonomy" id="161355"/>
    <lineage>
        <taxon>Bacteria</taxon>
        <taxon>Bacillati</taxon>
        <taxon>Actinomycetota</taxon>
        <taxon>Actinomycetes</taxon>
        <taxon>Streptosporangiales</taxon>
        <taxon>Streptosporangiaceae</taxon>
        <taxon>Planomonospora</taxon>
    </lineage>
</organism>
<protein>
    <submittedName>
        <fullName evidence="1">Uncharacterized protein</fullName>
    </submittedName>
</protein>
<reference evidence="1 2" key="1">
    <citation type="journal article" date="2016" name="Genome Announc.">
        <title>Draft Genome Sequence of Planomonospora sphaerica JCM9374, a Rare Actinomycete.</title>
        <authorList>
            <person name="Dohra H."/>
            <person name="Suzuki T."/>
            <person name="Inoue Y."/>
            <person name="Kodani S."/>
        </authorList>
    </citation>
    <scope>NUCLEOTIDE SEQUENCE [LARGE SCALE GENOMIC DNA]</scope>
    <source>
        <strain evidence="1 2">JCM 9374</strain>
    </source>
</reference>
<dbReference type="RefSeq" id="WP_068896832.1">
    <property type="nucleotide sequence ID" value="NZ_BDCX01000005.1"/>
</dbReference>
<keyword evidence="2" id="KW-1185">Reference proteome</keyword>
<proteinExistence type="predicted"/>